<dbReference type="CDD" id="cd16279">
    <property type="entry name" value="metallo-hydrolase-like_MBL-fold"/>
    <property type="match status" value="1"/>
</dbReference>
<gene>
    <name evidence="2" type="ordered locus">Tter_0135</name>
</gene>
<dbReference type="InterPro" id="IPR001279">
    <property type="entry name" value="Metallo-B-lactamas"/>
</dbReference>
<name>D1CDQ1_THET1</name>
<dbReference type="eggNOG" id="COG1235">
    <property type="taxonomic scope" value="Bacteria"/>
</dbReference>
<dbReference type="PANTHER" id="PTHR42663:SF6">
    <property type="entry name" value="HYDROLASE C777.06C-RELATED"/>
    <property type="match status" value="1"/>
</dbReference>
<accession>D1CDQ1</accession>
<dbReference type="Proteomes" id="UP000000323">
    <property type="component" value="Chromosome 1"/>
</dbReference>
<keyword evidence="3" id="KW-1185">Reference proteome</keyword>
<dbReference type="Pfam" id="PF12706">
    <property type="entry name" value="Lactamase_B_2"/>
    <property type="match status" value="1"/>
</dbReference>
<proteinExistence type="predicted"/>
<protein>
    <submittedName>
        <fullName evidence="2">Beta-lactamase domain protein</fullName>
    </submittedName>
</protein>
<dbReference type="SUPFAM" id="SSF56281">
    <property type="entry name" value="Metallo-hydrolase/oxidoreductase"/>
    <property type="match status" value="1"/>
</dbReference>
<dbReference type="Gene3D" id="3.60.15.10">
    <property type="entry name" value="Ribonuclease Z/Hydroxyacylglutathione hydrolase-like"/>
    <property type="match status" value="1"/>
</dbReference>
<sequence length="252" mass="28172">MSVKLTFLGTGASFGVPMLGCKCRVCRSNNPRNKRTRTSALISFDGHNILIDASPDFRCQALINNVDSLDAVLFTHSHADHTFGIDDLRAFSLREPITCYGDESTVEAIRRRFDYIFSPTPHLGSRPKLRLHSIKNNFRVSGLEFVPLPIRHGLDCITAYMFEGIAYITDASEIPEVTLQRIKSVDVLVLNALRFEPHAMHLGLWQAVDLAKTVGAERTYLVHLGHDLDYDEVSSMLPDGVQLAYDGLQIEV</sequence>
<evidence type="ECO:0000313" key="2">
    <source>
        <dbReference type="EMBL" id="ACZ41057.1"/>
    </source>
</evidence>
<dbReference type="EMBL" id="CP001825">
    <property type="protein sequence ID" value="ACZ41057.1"/>
    <property type="molecule type" value="Genomic_DNA"/>
</dbReference>
<evidence type="ECO:0000259" key="1">
    <source>
        <dbReference type="SMART" id="SM00849"/>
    </source>
</evidence>
<dbReference type="OrthoDB" id="3196337at2"/>
<dbReference type="STRING" id="525904.Tter_0135"/>
<dbReference type="KEGG" id="ttr:Tter_0135"/>
<reference evidence="3" key="1">
    <citation type="journal article" date="2010" name="Stand. Genomic Sci.">
        <title>Complete genome sequence of 'Thermobaculum terrenum' type strain (YNP1).</title>
        <authorList>
            <person name="Kiss H."/>
            <person name="Cleland D."/>
            <person name="Lapidus A."/>
            <person name="Lucas S."/>
            <person name="Glavina Del Rio T."/>
            <person name="Nolan M."/>
            <person name="Tice H."/>
            <person name="Han C."/>
            <person name="Goodwin L."/>
            <person name="Pitluck S."/>
            <person name="Liolios K."/>
            <person name="Ivanova N."/>
            <person name="Mavromatis K."/>
            <person name="Ovchinnikova G."/>
            <person name="Pati A."/>
            <person name="Chen A."/>
            <person name="Palaniappan K."/>
            <person name="Land M."/>
            <person name="Hauser L."/>
            <person name="Chang Y."/>
            <person name="Jeffries C."/>
            <person name="Lu M."/>
            <person name="Brettin T."/>
            <person name="Detter J."/>
            <person name="Goker M."/>
            <person name="Tindall B."/>
            <person name="Beck B."/>
            <person name="McDermott T."/>
            <person name="Woyke T."/>
            <person name="Bristow J."/>
            <person name="Eisen J."/>
            <person name="Markowitz V."/>
            <person name="Hugenholtz P."/>
            <person name="Kyrpides N."/>
            <person name="Klenk H."/>
            <person name="Cheng J."/>
        </authorList>
    </citation>
    <scope>NUCLEOTIDE SEQUENCE [LARGE SCALE GENOMIC DNA]</scope>
    <source>
        <strain evidence="3">ATCC BAA-798 / YNP1</strain>
    </source>
</reference>
<organism evidence="2 3">
    <name type="scientific">Thermobaculum terrenum (strain ATCC BAA-798 / CCMEE 7001 / YNP1)</name>
    <dbReference type="NCBI Taxonomy" id="525904"/>
    <lineage>
        <taxon>Bacteria</taxon>
        <taxon>Bacillati</taxon>
        <taxon>Chloroflexota</taxon>
        <taxon>Chloroflexia</taxon>
        <taxon>Candidatus Thermobaculales</taxon>
        <taxon>Candidatus Thermobaculaceae</taxon>
        <taxon>Thermobaculum</taxon>
    </lineage>
</organism>
<dbReference type="PANTHER" id="PTHR42663">
    <property type="entry name" value="HYDROLASE C777.06C-RELATED-RELATED"/>
    <property type="match status" value="1"/>
</dbReference>
<feature type="domain" description="Metallo-beta-lactamase" evidence="1">
    <location>
        <begin position="36"/>
        <end position="226"/>
    </location>
</feature>
<dbReference type="AlphaFoldDB" id="D1CDQ1"/>
<evidence type="ECO:0000313" key="3">
    <source>
        <dbReference type="Proteomes" id="UP000000323"/>
    </source>
</evidence>
<dbReference type="HOGENOM" id="CLU_044538_2_1_0"/>
<dbReference type="SMART" id="SM00849">
    <property type="entry name" value="Lactamase_B"/>
    <property type="match status" value="1"/>
</dbReference>
<dbReference type="InterPro" id="IPR036866">
    <property type="entry name" value="RibonucZ/Hydroxyglut_hydro"/>
</dbReference>
<dbReference type="RefSeq" id="WP_012874092.1">
    <property type="nucleotide sequence ID" value="NC_013525.1"/>
</dbReference>